<dbReference type="Pfam" id="PF12706">
    <property type="entry name" value="Lactamase_B_2"/>
    <property type="match status" value="1"/>
</dbReference>
<comment type="caution">
    <text evidence="2">The sequence shown here is derived from an EMBL/GenBank/DDBJ whole genome shotgun (WGS) entry which is preliminary data.</text>
</comment>
<dbReference type="InterPro" id="IPR001279">
    <property type="entry name" value="Metallo-B-lactamas"/>
</dbReference>
<evidence type="ECO:0000313" key="3">
    <source>
        <dbReference type="Proteomes" id="UP000506160"/>
    </source>
</evidence>
<feature type="domain" description="Metallo-beta-lactamase" evidence="1">
    <location>
        <begin position="86"/>
        <end position="288"/>
    </location>
</feature>
<dbReference type="GO" id="GO:0005737">
    <property type="term" value="C:cytoplasm"/>
    <property type="evidence" value="ECO:0007669"/>
    <property type="project" value="TreeGrafter"/>
</dbReference>
<name>A0AB94IB25_9GAMM</name>
<dbReference type="InterPro" id="IPR036866">
    <property type="entry name" value="RibonucZ/Hydroxyglut_hydro"/>
</dbReference>
<dbReference type="SUPFAM" id="SSF56281">
    <property type="entry name" value="Metallo-hydrolase/oxidoreductase"/>
    <property type="match status" value="1"/>
</dbReference>
<dbReference type="PANTHER" id="PTHR15032:SF4">
    <property type="entry name" value="N-ACYL-PHOSPHATIDYLETHANOLAMINE-HYDROLYZING PHOSPHOLIPASE D"/>
    <property type="match status" value="1"/>
</dbReference>
<dbReference type="AlphaFoldDB" id="A0AB94IB25"/>
<dbReference type="EMBL" id="AWGA01000071">
    <property type="protein sequence ID" value="TEA26607.1"/>
    <property type="molecule type" value="Genomic_DNA"/>
</dbReference>
<gene>
    <name evidence="2" type="ORF">O970_07950</name>
</gene>
<dbReference type="Gene3D" id="3.60.15.10">
    <property type="entry name" value="Ribonuclease Z/Hydroxyacylglutathione hydrolase-like"/>
    <property type="match status" value="1"/>
</dbReference>
<keyword evidence="3" id="KW-1185">Reference proteome</keyword>
<evidence type="ECO:0000259" key="1">
    <source>
        <dbReference type="Pfam" id="PF12706"/>
    </source>
</evidence>
<proteinExistence type="predicted"/>
<protein>
    <submittedName>
        <fullName evidence="2">MBL fold metallo-hydrolase</fullName>
    </submittedName>
</protein>
<dbReference type="RefSeq" id="WP_024496580.1">
    <property type="nucleotide sequence ID" value="NZ_AWGA01000071.1"/>
</dbReference>
<organism evidence="2 3">
    <name type="scientific">Candidatus Schmidhempelia bombi str. Bimp</name>
    <dbReference type="NCBI Taxonomy" id="1387197"/>
    <lineage>
        <taxon>Bacteria</taxon>
        <taxon>Pseudomonadati</taxon>
        <taxon>Pseudomonadota</taxon>
        <taxon>Gammaproteobacteria</taxon>
        <taxon>Orbales</taxon>
        <taxon>Orbaceae</taxon>
        <taxon>Candidatus Schmidhempelia</taxon>
    </lineage>
</organism>
<reference evidence="2 3" key="1">
    <citation type="journal article" date="2014" name="Appl. Environ. Microbiol.">
        <title>Genomic features of a bumble bee symbiont reflect its host environment.</title>
        <authorList>
            <person name="Martinson V.G."/>
            <person name="Magoc T."/>
            <person name="Koch H."/>
            <person name="Salzberg S.L."/>
            <person name="Moran N.A."/>
        </authorList>
    </citation>
    <scope>NUCLEOTIDE SEQUENCE [LARGE SCALE GENOMIC DNA]</scope>
    <source>
        <strain evidence="2 3">Bimp</strain>
    </source>
</reference>
<sequence>MTNKKQNTIVEKAHHTANGFKNVDPVKIKLGDTWRWYRERKVLPPKMGYPLFNQIWSEKIDLTLSGDRVWWIGHSTTLIRLENKMILTDPIFSKRASPFQFIGPKRRTPPALNIEQLPQIDFIVISHNHYDHLDYNSIRQLYARWPNLVMIVPFGLKKTLLKWGVRRITELDWWDDITIDGLTFSATPAKHWSHRTLFDKNKVLWCGWIIQSSMNSHKRGKSLYFMGDTGYSPILKEISQHFPSIDLALIPIGAYAPRWFMSSQHIDPIQAVQLYDELQCRAAVAIHWGTFELADEPLDEPPQQLEQLRKTRAFHLLKIGGSLAINPID</sequence>
<evidence type="ECO:0000313" key="2">
    <source>
        <dbReference type="EMBL" id="TEA26607.1"/>
    </source>
</evidence>
<dbReference type="Proteomes" id="UP000506160">
    <property type="component" value="Unassembled WGS sequence"/>
</dbReference>
<dbReference type="PANTHER" id="PTHR15032">
    <property type="entry name" value="N-ACYL-PHOSPHATIDYLETHANOLAMINE-HYDROLYZING PHOSPHOLIPASE D"/>
    <property type="match status" value="1"/>
</dbReference>
<accession>A0AB94IB25</accession>